<proteinExistence type="predicted"/>
<dbReference type="AlphaFoldDB" id="A0A8H7BC30"/>
<feature type="region of interest" description="Disordered" evidence="1">
    <location>
        <begin position="1"/>
        <end position="89"/>
    </location>
</feature>
<feature type="compositionally biased region" description="Low complexity" evidence="1">
    <location>
        <begin position="312"/>
        <end position="321"/>
    </location>
</feature>
<feature type="compositionally biased region" description="Basic residues" evidence="1">
    <location>
        <begin position="29"/>
        <end position="56"/>
    </location>
</feature>
<protein>
    <submittedName>
        <fullName evidence="2">Uncharacterized protein</fullName>
    </submittedName>
</protein>
<feature type="compositionally biased region" description="Low complexity" evidence="1">
    <location>
        <begin position="284"/>
        <end position="304"/>
    </location>
</feature>
<sequence length="606" mass="67875">MSRPCQQRRSSAAANRKSRGSKPTGPPPIRHKARQKAIHNARHGRGGGRGGARGRGRGGQAGSRGGRFAQKNGRNDSEQDFIPLSSGGNNFEALYRSSRRDDDFDLEVHGDSSDSDELLDEDMYDAQDIAINVQAPPPTMSRGRQPRAQIMFTEAAAVAVYHHIYLRNFPLTTTTTRVRYLLYQEDTSADSSAYISFAPSPLSRRSSISSATSHGSINEPPTPEYNPARDYVWTFGAHSGKRFADVPDNYVKTIGGQLYKYIDKHAGLLEAFEYHRPGQARLKPPQADQPQIQPQRTQPQSSRPQPQPQPQSQPSQSQAPSACITSHPVMASHGKCVQPDLEASQSKSRRHTKRRRAARSKAAGNTTAQIDVRYIKTQPKIQQPTETSRAKSFPGQISQFINLTLSDEVEEGFPTFLSKSKPLQHQAEEQSHSRYALRSKKLGNTRERFPNPPYMTSARPLAHTMATLEQEQSEHSKSAGQHCPERIIDQNEGEERWTLPQKPQVLTHRFSKRPQKWEQSEQRVWNAEREATREEGTTARSANDTWEPSTSTDIMFTIPEAMTALVRPQLADSIAYNLPTGAYISYPIKRSYHLGAMGRYTCRSAY</sequence>
<feature type="region of interest" description="Disordered" evidence="1">
    <location>
        <begin position="205"/>
        <end position="226"/>
    </location>
</feature>
<name>A0A8H7BC30_9PLEO</name>
<dbReference type="EMBL" id="JAAABM010000004">
    <property type="protein sequence ID" value="KAF7678528.1"/>
    <property type="molecule type" value="Genomic_DNA"/>
</dbReference>
<keyword evidence="3" id="KW-1185">Reference proteome</keyword>
<dbReference type="GeneID" id="62202134"/>
<feature type="region of interest" description="Disordered" evidence="1">
    <location>
        <begin position="280"/>
        <end position="323"/>
    </location>
</feature>
<feature type="compositionally biased region" description="Basic residues" evidence="1">
    <location>
        <begin position="347"/>
        <end position="359"/>
    </location>
</feature>
<reference evidence="2" key="2">
    <citation type="submission" date="2020-08" db="EMBL/GenBank/DDBJ databases">
        <title>Draft Genome Sequence of Cumin Blight Pathogen Alternaria burnsii.</title>
        <authorList>
            <person name="Feng Z."/>
        </authorList>
    </citation>
    <scope>NUCLEOTIDE SEQUENCE</scope>
    <source>
        <strain evidence="2">CBS107.38</strain>
    </source>
</reference>
<evidence type="ECO:0000313" key="3">
    <source>
        <dbReference type="Proteomes" id="UP000596902"/>
    </source>
</evidence>
<feature type="compositionally biased region" description="Low complexity" evidence="1">
    <location>
        <begin position="205"/>
        <end position="217"/>
    </location>
</feature>
<feature type="region of interest" description="Disordered" evidence="1">
    <location>
        <begin position="520"/>
        <end position="548"/>
    </location>
</feature>
<organism evidence="2 3">
    <name type="scientific">Alternaria burnsii</name>
    <dbReference type="NCBI Taxonomy" id="1187904"/>
    <lineage>
        <taxon>Eukaryota</taxon>
        <taxon>Fungi</taxon>
        <taxon>Dikarya</taxon>
        <taxon>Ascomycota</taxon>
        <taxon>Pezizomycotina</taxon>
        <taxon>Dothideomycetes</taxon>
        <taxon>Pleosporomycetidae</taxon>
        <taxon>Pleosporales</taxon>
        <taxon>Pleosporineae</taxon>
        <taxon>Pleosporaceae</taxon>
        <taxon>Alternaria</taxon>
        <taxon>Alternaria sect. Alternaria</taxon>
    </lineage>
</organism>
<evidence type="ECO:0000313" key="2">
    <source>
        <dbReference type="EMBL" id="KAF7678528.1"/>
    </source>
</evidence>
<evidence type="ECO:0000256" key="1">
    <source>
        <dbReference type="SAM" id="MobiDB-lite"/>
    </source>
</evidence>
<feature type="compositionally biased region" description="Basic and acidic residues" evidence="1">
    <location>
        <begin position="520"/>
        <end position="537"/>
    </location>
</feature>
<dbReference type="RefSeq" id="XP_038788663.1">
    <property type="nucleotide sequence ID" value="XM_038928956.1"/>
</dbReference>
<feature type="region of interest" description="Disordered" evidence="1">
    <location>
        <begin position="339"/>
        <end position="368"/>
    </location>
</feature>
<gene>
    <name evidence="2" type="ORF">GT037_003909</name>
</gene>
<reference evidence="2" key="1">
    <citation type="submission" date="2020-01" db="EMBL/GenBank/DDBJ databases">
        <authorList>
            <person name="Feng Z.H.Z."/>
        </authorList>
    </citation>
    <scope>NUCLEOTIDE SEQUENCE</scope>
    <source>
        <strain evidence="2">CBS107.38</strain>
    </source>
</reference>
<comment type="caution">
    <text evidence="2">The sequence shown here is derived from an EMBL/GenBank/DDBJ whole genome shotgun (WGS) entry which is preliminary data.</text>
</comment>
<dbReference type="Proteomes" id="UP000596902">
    <property type="component" value="Unassembled WGS sequence"/>
</dbReference>
<accession>A0A8H7BC30</accession>